<accession>A0ABR7U7Z2</accession>
<dbReference type="RefSeq" id="WP_188096344.1">
    <property type="nucleotide sequence ID" value="NZ_JAANIH010000003.1"/>
</dbReference>
<comment type="caution">
    <text evidence="1">The sequence shown here is derived from an EMBL/GenBank/DDBJ whole genome shotgun (WGS) entry which is preliminary data.</text>
</comment>
<evidence type="ECO:0000313" key="2">
    <source>
        <dbReference type="Proteomes" id="UP000639516"/>
    </source>
</evidence>
<sequence length="275" mass="30260">MLGNGAGLSRLVARSGFALLCLLIGAGGRTPAAQEAGLSSYARAAEYCRGDVARPIAVSQDKHVLCLDGVVPSDLNVSVAADLAAHGIAVVRSRGGDAERAVQLANLLRDRNAVVVVRDFCLYACASFILLASAEAYVPDDALVAWGVFRRYADDDCTGFIEGEDQLGPLLTSLRCSAPPGDERPVERRWNEFYRDRVSATAFTDPPESRFVRRELMNLYRSTGQYPVVLWTWNPRYHANAIKTRLVYQHYPDSQEEVDAIAKRLGLVRRVIYDP</sequence>
<proteinExistence type="predicted"/>
<organism evidence="1 2">
    <name type="scientific">Bradyrhizobium campsiandrae</name>
    <dbReference type="NCBI Taxonomy" id="1729892"/>
    <lineage>
        <taxon>Bacteria</taxon>
        <taxon>Pseudomonadati</taxon>
        <taxon>Pseudomonadota</taxon>
        <taxon>Alphaproteobacteria</taxon>
        <taxon>Hyphomicrobiales</taxon>
        <taxon>Nitrobacteraceae</taxon>
        <taxon>Bradyrhizobium</taxon>
    </lineage>
</organism>
<protein>
    <submittedName>
        <fullName evidence="1">Uncharacterized protein</fullName>
    </submittedName>
</protein>
<gene>
    <name evidence="1" type="ORF">HA482_18280</name>
</gene>
<evidence type="ECO:0000313" key="1">
    <source>
        <dbReference type="EMBL" id="MBC9980153.1"/>
    </source>
</evidence>
<dbReference type="EMBL" id="JAATTO010000024">
    <property type="protein sequence ID" value="MBC9980153.1"/>
    <property type="molecule type" value="Genomic_DNA"/>
</dbReference>
<dbReference type="Proteomes" id="UP000639516">
    <property type="component" value="Unassembled WGS sequence"/>
</dbReference>
<reference evidence="1 2" key="1">
    <citation type="journal article" date="2020" name="Arch. Microbiol.">
        <title>Bradyrhizobium campsiandrae sp. nov., a nitrogen-fixing bacterial strain isolated from a native leguminous tree from the Amazon adapted to flooded conditions.</title>
        <authorList>
            <person name="Cabral Michel D."/>
            <person name="Martins da Costa E."/>
            <person name="Azarias Guimaraes A."/>
            <person name="Soares de Carvalho T."/>
            <person name="Santos de Castro Caputo P."/>
            <person name="Willems A."/>
            <person name="de Souza Moreira F.M."/>
        </authorList>
    </citation>
    <scope>NUCLEOTIDE SEQUENCE [LARGE SCALE GENOMIC DNA]</scope>
    <source>
        <strain evidence="2">INPA 384B</strain>
    </source>
</reference>
<name>A0ABR7U7Z2_9BRAD</name>
<keyword evidence="2" id="KW-1185">Reference proteome</keyword>